<keyword evidence="1" id="KW-1133">Transmembrane helix</keyword>
<keyword evidence="3" id="KW-1185">Reference proteome</keyword>
<dbReference type="InterPro" id="IPR013320">
    <property type="entry name" value="ConA-like_dom_sf"/>
</dbReference>
<evidence type="ECO:0008006" key="4">
    <source>
        <dbReference type="Google" id="ProtNLM"/>
    </source>
</evidence>
<evidence type="ECO:0000313" key="3">
    <source>
        <dbReference type="Proteomes" id="UP000637628"/>
    </source>
</evidence>
<reference evidence="2 3" key="1">
    <citation type="submission" date="2021-01" db="EMBL/GenBank/DDBJ databases">
        <title>Whole genome shotgun sequence of Actinoplanes durhamensis NBRC 14914.</title>
        <authorList>
            <person name="Komaki H."/>
            <person name="Tamura T."/>
        </authorList>
    </citation>
    <scope>NUCLEOTIDE SEQUENCE [LARGE SCALE GENOMIC DNA]</scope>
    <source>
        <strain evidence="2 3">NBRC 14914</strain>
    </source>
</reference>
<feature type="transmembrane region" description="Helical" evidence="1">
    <location>
        <begin position="23"/>
        <end position="42"/>
    </location>
</feature>
<evidence type="ECO:0000256" key="1">
    <source>
        <dbReference type="SAM" id="Phobius"/>
    </source>
</evidence>
<dbReference type="Gene3D" id="2.60.120.200">
    <property type="match status" value="1"/>
</dbReference>
<keyword evidence="1" id="KW-0472">Membrane</keyword>
<dbReference type="Proteomes" id="UP000637628">
    <property type="component" value="Unassembled WGS sequence"/>
</dbReference>
<dbReference type="SUPFAM" id="SSF49899">
    <property type="entry name" value="Concanavalin A-like lectins/glucanases"/>
    <property type="match status" value="1"/>
</dbReference>
<sequence length="309" mass="32946">MPPWGCGFGVCVDNPDNKRMSRIRWWLALPGVLLMVVGLVLAHRDATAARSAALRVPPPAAGVLPSVTELPDLADPSDLADQATSRRVGVADGPVSLRYTFDGGIHQPITDVSGEHELRPLGQNGGALRLVPQGVGLAVAYPDRCTLERESDCPRAILEGLRDDSLNPGTRPMEYGASVLMTRGDVADGANVLQKGYSVGGVSQYKLQVDHRLGHPSCVLVGRLGGIYRAEPWLSVADGRWHDLKCVRVGDRLTLHVDGAERAWVRVPPRLSIANAEPLRVGGKGPARGNDQFAGEIDNVFISIGGVDG</sequence>
<proteinExistence type="predicted"/>
<gene>
    <name evidence="2" type="ORF">Adu01nite_65960</name>
</gene>
<evidence type="ECO:0000313" key="2">
    <source>
        <dbReference type="EMBL" id="GIE05246.1"/>
    </source>
</evidence>
<keyword evidence="1" id="KW-0812">Transmembrane</keyword>
<organism evidence="2 3">
    <name type="scientific">Paractinoplanes durhamensis</name>
    <dbReference type="NCBI Taxonomy" id="113563"/>
    <lineage>
        <taxon>Bacteria</taxon>
        <taxon>Bacillati</taxon>
        <taxon>Actinomycetota</taxon>
        <taxon>Actinomycetes</taxon>
        <taxon>Micromonosporales</taxon>
        <taxon>Micromonosporaceae</taxon>
        <taxon>Paractinoplanes</taxon>
    </lineage>
</organism>
<dbReference type="Pfam" id="PF13385">
    <property type="entry name" value="Laminin_G_3"/>
    <property type="match status" value="1"/>
</dbReference>
<protein>
    <recommendedName>
        <fullName evidence="4">Concanavalin A-like lectin/glucanase superfamily protein</fullName>
    </recommendedName>
</protein>
<name>A0ABQ3Z5Z6_9ACTN</name>
<comment type="caution">
    <text evidence="2">The sequence shown here is derived from an EMBL/GenBank/DDBJ whole genome shotgun (WGS) entry which is preliminary data.</text>
</comment>
<accession>A0ABQ3Z5Z6</accession>
<dbReference type="EMBL" id="BOML01000053">
    <property type="protein sequence ID" value="GIE05246.1"/>
    <property type="molecule type" value="Genomic_DNA"/>
</dbReference>